<comment type="similarity">
    <text evidence="1">Belongs to the SIP5 family.</text>
</comment>
<dbReference type="PANTHER" id="PTHR31315:SF1">
    <property type="entry name" value="PROTEIN SIP5"/>
    <property type="match status" value="1"/>
</dbReference>
<feature type="region of interest" description="Disordered" evidence="2">
    <location>
        <begin position="291"/>
        <end position="310"/>
    </location>
</feature>
<proteinExistence type="inferred from homology"/>
<gene>
    <name evidence="3" type="ORF">LALA0_S02e11232g</name>
</gene>
<keyword evidence="4" id="KW-1185">Reference proteome</keyword>
<dbReference type="OrthoDB" id="21471at2759"/>
<feature type="compositionally biased region" description="Polar residues" evidence="2">
    <location>
        <begin position="356"/>
        <end position="365"/>
    </location>
</feature>
<feature type="compositionally biased region" description="Polar residues" evidence="2">
    <location>
        <begin position="420"/>
        <end position="435"/>
    </location>
</feature>
<feature type="region of interest" description="Disordered" evidence="2">
    <location>
        <begin position="1"/>
        <end position="78"/>
    </location>
</feature>
<dbReference type="HOGENOM" id="CLU_009068_2_0_1"/>
<dbReference type="EMBL" id="LN736361">
    <property type="protein sequence ID" value="CEP61296.1"/>
    <property type="molecule type" value="Genomic_DNA"/>
</dbReference>
<accession>A0A0C7MN44</accession>
<dbReference type="STRING" id="1245769.A0A0C7MN44"/>
<dbReference type="CDD" id="cd24139">
    <property type="entry name" value="SIP5-like"/>
    <property type="match status" value="1"/>
</dbReference>
<dbReference type="RefSeq" id="XP_022627531.1">
    <property type="nucleotide sequence ID" value="XM_022774069.1"/>
</dbReference>
<feature type="compositionally biased region" description="Low complexity" evidence="2">
    <location>
        <begin position="28"/>
        <end position="41"/>
    </location>
</feature>
<evidence type="ECO:0000313" key="4">
    <source>
        <dbReference type="Proteomes" id="UP000054304"/>
    </source>
</evidence>
<evidence type="ECO:0000313" key="3">
    <source>
        <dbReference type="EMBL" id="CEP61296.1"/>
    </source>
</evidence>
<dbReference type="GO" id="GO:0042149">
    <property type="term" value="P:cellular response to glucose starvation"/>
    <property type="evidence" value="ECO:0007669"/>
    <property type="project" value="EnsemblFungi"/>
</dbReference>
<protein>
    <submittedName>
        <fullName evidence="3">LALA0S02e11232g1_1</fullName>
    </submittedName>
</protein>
<evidence type="ECO:0000256" key="1">
    <source>
        <dbReference type="ARBA" id="ARBA00010402"/>
    </source>
</evidence>
<dbReference type="PANTHER" id="PTHR31315">
    <property type="entry name" value="PROTEIN SIP5"/>
    <property type="match status" value="1"/>
</dbReference>
<dbReference type="GO" id="GO:0005737">
    <property type="term" value="C:cytoplasm"/>
    <property type="evidence" value="ECO:0007669"/>
    <property type="project" value="TreeGrafter"/>
</dbReference>
<organism evidence="3 4">
    <name type="scientific">Lachancea lanzarotensis</name>
    <dbReference type="NCBI Taxonomy" id="1245769"/>
    <lineage>
        <taxon>Eukaryota</taxon>
        <taxon>Fungi</taxon>
        <taxon>Dikarya</taxon>
        <taxon>Ascomycota</taxon>
        <taxon>Saccharomycotina</taxon>
        <taxon>Saccharomycetes</taxon>
        <taxon>Saccharomycetales</taxon>
        <taxon>Saccharomycetaceae</taxon>
        <taxon>Lachancea</taxon>
    </lineage>
</organism>
<dbReference type="GeneID" id="34684718"/>
<dbReference type="InterPro" id="IPR039301">
    <property type="entry name" value="Sip5/DA2"/>
</dbReference>
<name>A0A0C7MN44_9SACH</name>
<dbReference type="AlphaFoldDB" id="A0A0C7MN44"/>
<feature type="region of interest" description="Disordered" evidence="2">
    <location>
        <begin position="343"/>
        <end position="368"/>
    </location>
</feature>
<dbReference type="Proteomes" id="UP000054304">
    <property type="component" value="Unassembled WGS sequence"/>
</dbReference>
<evidence type="ECO:0000256" key="2">
    <source>
        <dbReference type="SAM" id="MobiDB-lite"/>
    </source>
</evidence>
<sequence>MGNVPGKLDDESTVRAKRSMSTSAALPNRSGNGNVGNRNARTSSMVGTLLNGRRHSEASEAAGGAENPYKRKSTKEKERLKERHVKQLIVRYSETVDGGFLAPYGSSSLEKVDYDANVVKTLILERRLAPFYTPLQDYDESWTPQELVKIVDGLPLHAPFSENMEAFEGVPVGNLSQNDFDHLIDKSLSRREQRRMRGKIFGARLYQKRLRWQERENEKFLELKLEARKLPEGQKEAFLPSNDLKVDLYQNGSECPICFLYYPHPMNLSRCCLQPICSECFVQIKRQEPHFPHDSEDNGAHNDEDEKDPNLLTSEPTNCPYCATPDYGVVYEPTANRRIGLHGSSPSTYKHRDSIETPQVSSSTFVRRGPFDASDSKVVTSDCLRPTWQIKLNKERMRLARRSANATAIHVSNQLVTPGHQASSNISAQTASHGNQHPAFATHHPTVHGSVWPANATAAEIENQMIEQAIKLSLAESKSSKRGS</sequence>
<feature type="compositionally biased region" description="Basic and acidic residues" evidence="2">
    <location>
        <begin position="291"/>
        <end position="304"/>
    </location>
</feature>
<feature type="region of interest" description="Disordered" evidence="2">
    <location>
        <begin position="420"/>
        <end position="444"/>
    </location>
</feature>
<reference evidence="3 4" key="1">
    <citation type="submission" date="2014-12" db="EMBL/GenBank/DDBJ databases">
        <authorList>
            <person name="Neuveglise Cecile"/>
        </authorList>
    </citation>
    <scope>NUCLEOTIDE SEQUENCE [LARGE SCALE GENOMIC DNA]</scope>
    <source>
        <strain evidence="3 4">CBS 12615</strain>
    </source>
</reference>